<reference evidence="10" key="1">
    <citation type="submission" date="2020-05" db="EMBL/GenBank/DDBJ databases">
        <title>WGS assembly of Panicum virgatum.</title>
        <authorList>
            <person name="Lovell J.T."/>
            <person name="Jenkins J."/>
            <person name="Shu S."/>
            <person name="Juenger T.E."/>
            <person name="Schmutz J."/>
        </authorList>
    </citation>
    <scope>NUCLEOTIDE SEQUENCE</scope>
    <source>
        <strain evidence="10">AP13</strain>
    </source>
</reference>
<dbReference type="Pfam" id="PF12142">
    <property type="entry name" value="PPO1_DWL"/>
    <property type="match status" value="1"/>
</dbReference>
<evidence type="ECO:0000259" key="9">
    <source>
        <dbReference type="PROSITE" id="PS00498"/>
    </source>
</evidence>
<evidence type="ECO:0000313" key="11">
    <source>
        <dbReference type="Proteomes" id="UP000823388"/>
    </source>
</evidence>
<evidence type="ECO:0000256" key="6">
    <source>
        <dbReference type="ARBA" id="ARBA00023008"/>
    </source>
</evidence>
<proteinExistence type="inferred from homology"/>
<keyword evidence="3" id="KW-0479">Metal-binding</keyword>
<dbReference type="GO" id="GO:0046872">
    <property type="term" value="F:metal ion binding"/>
    <property type="evidence" value="ECO:0007669"/>
    <property type="project" value="UniProtKB-KW"/>
</dbReference>
<comment type="similarity">
    <text evidence="2">Belongs to the tyrosinase family.</text>
</comment>
<keyword evidence="5" id="KW-0560">Oxidoreductase</keyword>
<dbReference type="PROSITE" id="PS00498">
    <property type="entry name" value="TYROSINASE_2"/>
    <property type="match status" value="1"/>
</dbReference>
<evidence type="ECO:0000256" key="5">
    <source>
        <dbReference type="ARBA" id="ARBA00023002"/>
    </source>
</evidence>
<dbReference type="InterPro" id="IPR022740">
    <property type="entry name" value="Polyphenol_oxidase_C"/>
</dbReference>
<dbReference type="Pfam" id="PF00264">
    <property type="entry name" value="Tyrosinase"/>
    <property type="match status" value="1"/>
</dbReference>
<dbReference type="PANTHER" id="PTHR11474">
    <property type="entry name" value="TYROSINASE FAMILY MEMBER"/>
    <property type="match status" value="1"/>
</dbReference>
<feature type="region of interest" description="Disordered" evidence="8">
    <location>
        <begin position="338"/>
        <end position="363"/>
    </location>
</feature>
<protein>
    <recommendedName>
        <fullName evidence="9">Tyrosinase copper-binding domain-containing protein</fullName>
    </recommendedName>
</protein>
<keyword evidence="6" id="KW-0186">Copper</keyword>
<keyword evidence="4" id="KW-0883">Thioether bond</keyword>
<dbReference type="InterPro" id="IPR022739">
    <property type="entry name" value="Polyphenol_oxidase_cen"/>
</dbReference>
<evidence type="ECO:0000256" key="2">
    <source>
        <dbReference type="ARBA" id="ARBA00009928"/>
    </source>
</evidence>
<dbReference type="AlphaFoldDB" id="A0A8T0RB58"/>
<evidence type="ECO:0000256" key="3">
    <source>
        <dbReference type="ARBA" id="ARBA00022723"/>
    </source>
</evidence>
<feature type="compositionally biased region" description="Basic residues" evidence="8">
    <location>
        <begin position="343"/>
        <end position="352"/>
    </location>
</feature>
<dbReference type="InterPro" id="IPR002227">
    <property type="entry name" value="Tyrosinase_Cu-bd"/>
</dbReference>
<accession>A0A8T0RB58</accession>
<evidence type="ECO:0000256" key="4">
    <source>
        <dbReference type="ARBA" id="ARBA00022784"/>
    </source>
</evidence>
<dbReference type="PRINTS" id="PR00092">
    <property type="entry name" value="TYROSINASE"/>
</dbReference>
<keyword evidence="7" id="KW-1015">Disulfide bond</keyword>
<dbReference type="InterPro" id="IPR050316">
    <property type="entry name" value="Tyrosinase/Hemocyanin"/>
</dbReference>
<dbReference type="Gene3D" id="1.10.1280.10">
    <property type="entry name" value="Di-copper center containing domain from catechol oxidase"/>
    <property type="match status" value="1"/>
</dbReference>
<organism evidence="10 11">
    <name type="scientific">Panicum virgatum</name>
    <name type="common">Blackwell switchgrass</name>
    <dbReference type="NCBI Taxonomy" id="38727"/>
    <lineage>
        <taxon>Eukaryota</taxon>
        <taxon>Viridiplantae</taxon>
        <taxon>Streptophyta</taxon>
        <taxon>Embryophyta</taxon>
        <taxon>Tracheophyta</taxon>
        <taxon>Spermatophyta</taxon>
        <taxon>Magnoliopsida</taxon>
        <taxon>Liliopsida</taxon>
        <taxon>Poales</taxon>
        <taxon>Poaceae</taxon>
        <taxon>PACMAD clade</taxon>
        <taxon>Panicoideae</taxon>
        <taxon>Panicodae</taxon>
        <taxon>Paniceae</taxon>
        <taxon>Panicinae</taxon>
        <taxon>Panicum</taxon>
        <taxon>Panicum sect. Hiantes</taxon>
    </lineage>
</organism>
<sequence>MNGAMASAFGSSTSPLVPAVVAPAASAKSSACPSKKTPAATYPRRTVWCRAAGGRDDDGLLWLPRRDVLTSLGGVAAGLVGYPGLASGAQPEAIPLESCRRGDKVNESLVKCTDPNREFPCPPPAHVKAVDFTPEPTVKRVRQPAHLLSRENQEKYKEAIARMKALPASHPLSFAAQAAIHESYCDGHYRYDPAEKNRPFDVHFSWIFAPWHRMYIYFYEKALGQLIGDDTFALPFWNWDAPAGMVVPPLFRDPFANPLYNKNREQSRLDKLVHLDLDFLNAPTDAPLIPFDGPKDDKYQALVNKNLCTMYQQQIRGGKGARAFLGEKLCSDADARLKEMNARSKKRRRGKKATRDKTKSQGSLERMAHTALHVWVGRSGAPDGKACSADTDGVLGHNGAYTCKNDMGFLGAAGRDPLFYSHHSNVDRMWHIWSTKLGGEGFKDPEWLDASFVFYDDVESPRPVRIKFRDVLDTRNLGYTYDPEAEKDLPWMTSKINPLVPRGGGKRPRAAAPPAKALAYPLSLAEAEVVEVAGVAVPAKQPGQQRVLVIQGIEYDPNVENKFDVAIGVPGDQAGKVGPDHSEYAGSFAVVPSSKAGGGTLEGRITLFVDDVLDDVMGDGDTTVDVVLVPRTDEEIKVHLPPTIENQSHN</sequence>
<dbReference type="EMBL" id="CM029047">
    <property type="protein sequence ID" value="KAG2582123.1"/>
    <property type="molecule type" value="Genomic_DNA"/>
</dbReference>
<dbReference type="OrthoDB" id="6132182at2759"/>
<evidence type="ECO:0000256" key="7">
    <source>
        <dbReference type="ARBA" id="ARBA00023157"/>
    </source>
</evidence>
<evidence type="ECO:0000256" key="1">
    <source>
        <dbReference type="ARBA" id="ARBA00001973"/>
    </source>
</evidence>
<gene>
    <name evidence="10" type="ORF">PVAP13_6KG087600</name>
</gene>
<dbReference type="GO" id="GO:0004097">
    <property type="term" value="F:catechol oxidase activity"/>
    <property type="evidence" value="ECO:0007669"/>
    <property type="project" value="InterPro"/>
</dbReference>
<comment type="cofactor">
    <cofactor evidence="1">
        <name>Cu(2+)</name>
        <dbReference type="ChEBI" id="CHEBI:29036"/>
    </cofactor>
</comment>
<keyword evidence="11" id="KW-1185">Reference proteome</keyword>
<evidence type="ECO:0000256" key="8">
    <source>
        <dbReference type="SAM" id="MobiDB-lite"/>
    </source>
</evidence>
<dbReference type="InterPro" id="IPR008922">
    <property type="entry name" value="Di-copper_centre_dom_sf"/>
</dbReference>
<dbReference type="SUPFAM" id="SSF48056">
    <property type="entry name" value="Di-copper centre-containing domain"/>
    <property type="match status" value="1"/>
</dbReference>
<evidence type="ECO:0000313" key="10">
    <source>
        <dbReference type="EMBL" id="KAG2582123.1"/>
    </source>
</evidence>
<comment type="caution">
    <text evidence="10">The sequence shown here is derived from an EMBL/GenBank/DDBJ whole genome shotgun (WGS) entry which is preliminary data.</text>
</comment>
<dbReference type="Proteomes" id="UP000823388">
    <property type="component" value="Chromosome 6K"/>
</dbReference>
<feature type="domain" description="Tyrosinase copper-binding" evidence="9">
    <location>
        <begin position="416"/>
        <end position="427"/>
    </location>
</feature>
<name>A0A8T0RB58_PANVG</name>
<dbReference type="Pfam" id="PF12143">
    <property type="entry name" value="PPO1_KFDV"/>
    <property type="match status" value="1"/>
</dbReference>
<dbReference type="PANTHER" id="PTHR11474:SF86">
    <property type="entry name" value="TYROSINASE COPPER-BINDING DOMAIN-CONTAINING PROTEIN"/>
    <property type="match status" value="1"/>
</dbReference>